<evidence type="ECO:0000256" key="10">
    <source>
        <dbReference type="ARBA" id="ARBA00022842"/>
    </source>
</evidence>
<feature type="binding site" evidence="14">
    <location>
        <position position="130"/>
    </location>
    <ligand>
        <name>Mg(2+)</name>
        <dbReference type="ChEBI" id="CHEBI:18420"/>
        <label>1</label>
    </ligand>
</feature>
<evidence type="ECO:0000256" key="16">
    <source>
        <dbReference type="PROSITE-ProRule" id="PRU01330"/>
    </source>
</evidence>
<evidence type="ECO:0000256" key="7">
    <source>
        <dbReference type="ARBA" id="ARBA00022723"/>
    </source>
</evidence>
<feature type="binding site" evidence="13">
    <location>
        <position position="314"/>
    </location>
    <ligand>
        <name>ATP</name>
        <dbReference type="ChEBI" id="CHEBI:30616"/>
    </ligand>
</feature>
<dbReference type="NCBIfam" id="TIGR00653">
    <property type="entry name" value="GlnA"/>
    <property type="match status" value="1"/>
</dbReference>
<evidence type="ECO:0000259" key="20">
    <source>
        <dbReference type="PROSITE" id="PS51987"/>
    </source>
</evidence>
<dbReference type="PROSITE" id="PS00181">
    <property type="entry name" value="GLNA_ATP"/>
    <property type="match status" value="1"/>
</dbReference>
<evidence type="ECO:0000259" key="19">
    <source>
        <dbReference type="PROSITE" id="PS51986"/>
    </source>
</evidence>
<dbReference type="GO" id="GO:0004356">
    <property type="term" value="F:glutamine synthetase activity"/>
    <property type="evidence" value="ECO:0007669"/>
    <property type="project" value="UniProtKB-EC"/>
</dbReference>
<dbReference type="GO" id="GO:0005524">
    <property type="term" value="F:ATP binding"/>
    <property type="evidence" value="ECO:0007669"/>
    <property type="project" value="UniProtKB-KW"/>
</dbReference>
<dbReference type="Pfam" id="PF00120">
    <property type="entry name" value="Gln-synt_C"/>
    <property type="match status" value="1"/>
</dbReference>
<dbReference type="FunFam" id="3.30.590.10:FF:000003">
    <property type="entry name" value="Glutamine synthetase 2"/>
    <property type="match status" value="1"/>
</dbReference>
<comment type="caution">
    <text evidence="21">The sequence shown here is derived from an EMBL/GenBank/DDBJ whole genome shotgun (WGS) entry which is preliminary data.</text>
</comment>
<comment type="catalytic activity">
    <reaction evidence="11 18">
        <text>L-glutamate + NH4(+) + ATP = L-glutamine + ADP + phosphate + H(+)</text>
        <dbReference type="Rhea" id="RHEA:16169"/>
        <dbReference type="ChEBI" id="CHEBI:15378"/>
        <dbReference type="ChEBI" id="CHEBI:28938"/>
        <dbReference type="ChEBI" id="CHEBI:29985"/>
        <dbReference type="ChEBI" id="CHEBI:30616"/>
        <dbReference type="ChEBI" id="CHEBI:43474"/>
        <dbReference type="ChEBI" id="CHEBI:58359"/>
        <dbReference type="ChEBI" id="CHEBI:456216"/>
        <dbReference type="EC" id="6.3.1.2"/>
    </reaction>
</comment>
<dbReference type="GO" id="GO:0005737">
    <property type="term" value="C:cytoplasm"/>
    <property type="evidence" value="ECO:0007669"/>
    <property type="project" value="UniProtKB-SubCell"/>
</dbReference>
<feature type="binding site" evidence="14">
    <location>
        <position position="242"/>
    </location>
    <ligand>
        <name>Mg(2+)</name>
        <dbReference type="ChEBI" id="CHEBI:18420"/>
        <label>1</label>
    </ligand>
</feature>
<feature type="binding site" evidence="12">
    <location>
        <position position="296"/>
    </location>
    <ligand>
        <name>L-glutamate</name>
        <dbReference type="ChEBI" id="CHEBI:29985"/>
    </ligand>
</feature>
<dbReference type="InterPro" id="IPR027303">
    <property type="entry name" value="Gln_synth_gly_rich_site"/>
</dbReference>
<dbReference type="Gene3D" id="3.30.590.10">
    <property type="entry name" value="Glutamine synthetase/guanido kinase, catalytic domain"/>
    <property type="match status" value="1"/>
</dbReference>
<feature type="domain" description="GS catalytic" evidence="20">
    <location>
        <begin position="107"/>
        <end position="445"/>
    </location>
</feature>
<evidence type="ECO:0000256" key="4">
    <source>
        <dbReference type="ARBA" id="ARBA00021364"/>
    </source>
</evidence>
<dbReference type="InterPro" id="IPR036651">
    <property type="entry name" value="Gln_synt_N_sf"/>
</dbReference>
<keyword evidence="5" id="KW-0963">Cytoplasm</keyword>
<keyword evidence="8 13" id="KW-0547">Nucleotide-binding</keyword>
<evidence type="ECO:0000256" key="17">
    <source>
        <dbReference type="RuleBase" id="RU000384"/>
    </source>
</evidence>
<dbReference type="PANTHER" id="PTHR43785:SF12">
    <property type="entry name" value="TYPE-1 GLUTAMINE SYNTHETASE 2"/>
    <property type="match status" value="1"/>
</dbReference>
<organism evidence="21 22">
    <name type="scientific">Candidatus Saganbacteria bacterium</name>
    <dbReference type="NCBI Taxonomy" id="2575572"/>
    <lineage>
        <taxon>Bacteria</taxon>
        <taxon>Bacillati</taxon>
        <taxon>Saganbacteria</taxon>
    </lineage>
</organism>
<dbReference type="PROSITE" id="PS51987">
    <property type="entry name" value="GS_CATALYTIC"/>
    <property type="match status" value="1"/>
</dbReference>
<dbReference type="InterPro" id="IPR014746">
    <property type="entry name" value="Gln_synth/guanido_kin_cat_dom"/>
</dbReference>
<evidence type="ECO:0000256" key="9">
    <source>
        <dbReference type="ARBA" id="ARBA00022840"/>
    </source>
</evidence>
<dbReference type="PANTHER" id="PTHR43785">
    <property type="entry name" value="GAMMA-GLUTAMYLPUTRESCINE SYNTHETASE"/>
    <property type="match status" value="1"/>
</dbReference>
<evidence type="ECO:0000313" key="22">
    <source>
        <dbReference type="Proteomes" id="UP000488506"/>
    </source>
</evidence>
<dbReference type="InterPro" id="IPR008147">
    <property type="entry name" value="Gln_synt_N"/>
</dbReference>
<dbReference type="Pfam" id="PF03951">
    <property type="entry name" value="Gln-synt_N"/>
    <property type="match status" value="1"/>
</dbReference>
<accession>A0A833NSL9</accession>
<evidence type="ECO:0000256" key="1">
    <source>
        <dbReference type="ARBA" id="ARBA00004496"/>
    </source>
</evidence>
<dbReference type="InterPro" id="IPR004809">
    <property type="entry name" value="Gln_synth_I"/>
</dbReference>
<protein>
    <recommendedName>
        <fullName evidence="4 18">Glutamine synthetase</fullName>
        <ecNumber evidence="3 18">6.3.1.2</ecNumber>
    </recommendedName>
</protein>
<evidence type="ECO:0000313" key="21">
    <source>
        <dbReference type="EMBL" id="KAF0135078.1"/>
    </source>
</evidence>
<evidence type="ECO:0000256" key="3">
    <source>
        <dbReference type="ARBA" id="ARBA00012937"/>
    </source>
</evidence>
<dbReference type="EMBL" id="WPAF01000002">
    <property type="protein sequence ID" value="KAF0135078.1"/>
    <property type="molecule type" value="Genomic_DNA"/>
</dbReference>
<feature type="binding site" evidence="12">
    <location>
        <position position="336"/>
    </location>
    <ligand>
        <name>L-glutamate</name>
        <dbReference type="ChEBI" id="CHEBI:29985"/>
    </ligand>
</feature>
<dbReference type="InterPro" id="IPR027302">
    <property type="entry name" value="Gln_synth_N_conserv_site"/>
</dbReference>
<evidence type="ECO:0000256" key="2">
    <source>
        <dbReference type="ARBA" id="ARBA00009897"/>
    </source>
</evidence>
<dbReference type="PROSITE" id="PS00180">
    <property type="entry name" value="GLNA_1"/>
    <property type="match status" value="1"/>
</dbReference>
<feature type="binding site" evidence="12">
    <location>
        <position position="314"/>
    </location>
    <ligand>
        <name>L-glutamate</name>
        <dbReference type="ChEBI" id="CHEBI:29985"/>
    </ligand>
</feature>
<keyword evidence="9 13" id="KW-0067">ATP-binding</keyword>
<comment type="similarity">
    <text evidence="2 16 17">Belongs to the glutamine synthetase family.</text>
</comment>
<dbReference type="InterPro" id="IPR008146">
    <property type="entry name" value="Gln_synth_cat_dom"/>
</dbReference>
<evidence type="ECO:0000256" key="6">
    <source>
        <dbReference type="ARBA" id="ARBA00022598"/>
    </source>
</evidence>
<keyword evidence="6 18" id="KW-0436">Ligase</keyword>
<feature type="binding site" evidence="14">
    <location>
        <position position="334"/>
    </location>
    <ligand>
        <name>Mg(2+)</name>
        <dbReference type="ChEBI" id="CHEBI:18420"/>
        <label>1</label>
    </ligand>
</feature>
<feature type="binding site" evidence="14">
    <location>
        <position position="186"/>
    </location>
    <ligand>
        <name>Mg(2+)</name>
        <dbReference type="ChEBI" id="CHEBI:18420"/>
        <label>1</label>
    </ligand>
</feature>
<name>A0A833NSL9_UNCSA</name>
<evidence type="ECO:0000256" key="8">
    <source>
        <dbReference type="ARBA" id="ARBA00022741"/>
    </source>
</evidence>
<feature type="domain" description="GS beta-grasp" evidence="19">
    <location>
        <begin position="15"/>
        <end position="100"/>
    </location>
</feature>
<dbReference type="SMART" id="SM01230">
    <property type="entry name" value="Gln-synt_C"/>
    <property type="match status" value="1"/>
</dbReference>
<keyword evidence="7 14" id="KW-0479">Metal-binding</keyword>
<dbReference type="GO" id="GO:0046872">
    <property type="term" value="F:metal ion binding"/>
    <property type="evidence" value="ECO:0007669"/>
    <property type="project" value="UniProtKB-KW"/>
</dbReference>
<feature type="binding site" evidence="13">
    <location>
        <begin position="244"/>
        <end position="246"/>
    </location>
    <ligand>
        <name>ATP</name>
        <dbReference type="ChEBI" id="CHEBI:30616"/>
    </ligand>
</feature>
<evidence type="ECO:0000256" key="15">
    <source>
        <dbReference type="PIRSR" id="PIRSR604809-50"/>
    </source>
</evidence>
<dbReference type="SUPFAM" id="SSF54368">
    <property type="entry name" value="Glutamine synthetase, N-terminal domain"/>
    <property type="match status" value="1"/>
</dbReference>
<keyword evidence="15" id="KW-0597">Phosphoprotein</keyword>
<sequence length="445" mass="50239">MEAAKKEVLERAKSDGVKFINLQFTDILGTIKSVSIPAARLSDVLEKGIWFDGSSIEGFVRICESDMILVPDPATYQVTPWTPAERKSARFICDVHTPEGVPFEGDPRSILKKAVNEAKKLGYDYNCGPEVEFYLFKKEEGKITTDPHDLGGYFDYSPRDMASNVRKDIIIALEQMGMEAEMGHHECGPGQHEIDIRFGDAVTAADNAITLKYTIKAIANKHDLYASFMPKPLFGQAGSGMHVHQSFFDNKGKNIFFDAKDKYKLSKLAYNFIAGQLLHAKALTAIVAPTINSYKRLVSGYEAPVYICWAQINRSSLIRIPRYSPGREQSTRCELRCPDPSCNPYLAFAAMLMAGLDGIKNKMTPPPPVEEDVYKIEETRLQELNIDMLPFSIKRAIEELKKDSVVKDAMGKHAFEKFVKAKLKEFDEYRMQITPWEIEKYLECL</sequence>
<gene>
    <name evidence="21" type="ORF">FD145_216</name>
</gene>
<evidence type="ECO:0000256" key="18">
    <source>
        <dbReference type="RuleBase" id="RU004356"/>
    </source>
</evidence>
<dbReference type="SUPFAM" id="SSF55931">
    <property type="entry name" value="Glutamine synthetase/guanido kinase"/>
    <property type="match status" value="1"/>
</dbReference>
<dbReference type="PROSITE" id="PS51986">
    <property type="entry name" value="GS_BETA_GRASP"/>
    <property type="match status" value="1"/>
</dbReference>
<proteinExistence type="inferred from homology"/>
<feature type="binding site" evidence="13">
    <location>
        <position position="181"/>
    </location>
    <ligand>
        <name>ATP</name>
        <dbReference type="ChEBI" id="CHEBI:30616"/>
    </ligand>
</feature>
<dbReference type="AlphaFoldDB" id="A0A833NSL9"/>
<comment type="cofactor">
    <cofactor evidence="14">
        <name>Mg(2+)</name>
        <dbReference type="ChEBI" id="CHEBI:18420"/>
    </cofactor>
    <text evidence="14">Binds 2 Mg(2+) ions per subunit.</text>
</comment>
<reference evidence="21 22" key="1">
    <citation type="submission" date="2019-12" db="EMBL/GenBank/DDBJ databases">
        <authorList>
            <person name="Wolfe R."/>
            <person name="Danczak R."/>
            <person name="Wilkins M."/>
        </authorList>
    </citation>
    <scope>NUCLEOTIDE SEQUENCE [LARGE SCALE GENOMIC DNA]</scope>
    <source>
        <strain evidence="21">X2_MaxBin.013</strain>
    </source>
</reference>
<keyword evidence="10 14" id="KW-0460">Magnesium</keyword>
<comment type="subcellular location">
    <subcellularLocation>
        <location evidence="1">Cytoplasm</location>
    </subcellularLocation>
</comment>
<feature type="binding site" evidence="12">
    <location>
        <position position="302"/>
    </location>
    <ligand>
        <name>L-glutamate</name>
        <dbReference type="ChEBI" id="CHEBI:29985"/>
    </ligand>
</feature>
<evidence type="ECO:0000256" key="5">
    <source>
        <dbReference type="ARBA" id="ARBA00022490"/>
    </source>
</evidence>
<dbReference type="GO" id="GO:0006542">
    <property type="term" value="P:glutamine biosynthetic process"/>
    <property type="evidence" value="ECO:0007669"/>
    <property type="project" value="InterPro"/>
</dbReference>
<dbReference type="Gene3D" id="3.10.20.70">
    <property type="entry name" value="Glutamine synthetase, N-terminal domain"/>
    <property type="match status" value="1"/>
</dbReference>
<feature type="modified residue" description="O-AMP-tyrosine" evidence="15">
    <location>
        <position position="374"/>
    </location>
</feature>
<feature type="binding site" evidence="14">
    <location>
        <position position="132"/>
    </location>
    <ligand>
        <name>Mg(2+)</name>
        <dbReference type="ChEBI" id="CHEBI:18420"/>
        <label>1</label>
    </ligand>
</feature>
<evidence type="ECO:0000256" key="14">
    <source>
        <dbReference type="PIRSR" id="PIRSR604809-3"/>
    </source>
</evidence>
<dbReference type="EC" id="6.3.1.2" evidence="3 18"/>
<evidence type="ECO:0000256" key="11">
    <source>
        <dbReference type="ARBA" id="ARBA00049436"/>
    </source>
</evidence>
<evidence type="ECO:0000256" key="13">
    <source>
        <dbReference type="PIRSR" id="PIRSR604809-2"/>
    </source>
</evidence>
<feature type="binding site" evidence="14">
    <location>
        <position position="193"/>
    </location>
    <ligand>
        <name>Mg(2+)</name>
        <dbReference type="ChEBI" id="CHEBI:18420"/>
        <label>1</label>
    </ligand>
</feature>
<evidence type="ECO:0000256" key="12">
    <source>
        <dbReference type="PIRSR" id="PIRSR604809-1"/>
    </source>
</evidence>
<dbReference type="Proteomes" id="UP000488506">
    <property type="component" value="Unassembled WGS sequence"/>
</dbReference>